<sequence length="368" mass="41988">MSFIRAVIISPDDVSERYKRFALSNFTISNIRQYISGKESIIRTAITGFETSGVYQTSTISCTIPYYVVVLPQKIYDSLAEEGYDLDLTLVKRDPSIWQMCMYVCSIQRNDDPKCLITTISDQQSKGMKQDQDGDKNALYFILKRQNGYDSTKSFNYKISKMEMAGAFRNKRTLIGGPRYILSETSMLKIARNAEDFMHLDFFRKTYKYGIKFMNEASAGYLCDEYDEFQEAMRLHALTETPTYITIDDILLKNDRLPTIVSSGAKGNLDLIDLLLKSISSVDGPSLTNKKTEMLNLCNKYITSSQELSRNGRKQFAALFAAHDLVCLFHNIYINKVCYADYMNFASAGTFLFNNASLTLFVNELEQL</sequence>
<organism evidence="1">
    <name type="scientific">Tomelloso virus</name>
    <dbReference type="NCBI Taxonomy" id="2053981"/>
    <lineage>
        <taxon>Viruses</taxon>
        <taxon>Viruses incertae sedis</taxon>
        <taxon>Naldaviricetes</taxon>
        <taxon>Lefavirales</taxon>
        <taxon>Nudiviridae</taxon>
        <taxon>Alphanudivirus</taxon>
        <taxon>Alphanudivirus alterdromelanogasteris</taxon>
    </lineage>
</organism>
<dbReference type="EMBL" id="KY457233">
    <property type="protein sequence ID" value="ATY70205.1"/>
    <property type="molecule type" value="Genomic_DNA"/>
</dbReference>
<dbReference type="OrthoDB" id="4328at10239"/>
<dbReference type="Proteomes" id="UP000289333">
    <property type="component" value="Segment"/>
</dbReference>
<dbReference type="RefSeq" id="YP_009553441.1">
    <property type="nucleotide sequence ID" value="NC_040789.1"/>
</dbReference>
<evidence type="ECO:0000313" key="2">
    <source>
        <dbReference type="Proteomes" id="UP000289333"/>
    </source>
</evidence>
<reference evidence="1" key="1">
    <citation type="journal article" date="2021" name="Virus">
        <title>The discovery, distribution and diversity of DNA viruses associated with Drosophila melanogaster in Europe.</title>
        <authorList>
            <person name="Wallace M.A."/>
            <person name="Coffman K.A."/>
            <person name="Gilbert C."/>
            <person name="Ravindran S."/>
            <person name="Albery G.F."/>
            <person name="Abbott J."/>
            <person name="Argyridou E."/>
            <person name="Bellosta P."/>
            <person name="Betancourt A.J."/>
            <person name="Colinet H."/>
            <person name="Eric K."/>
            <person name="Glaser-Schmitt A."/>
            <person name="Grath S."/>
            <person name="Jelic M."/>
            <person name="Kankare M."/>
            <person name="Kozeretska I."/>
            <person name="Loeschcke V."/>
            <person name="Montchamp-Moreau C."/>
            <person name="Ometto L."/>
            <person name="Onder B.S."/>
            <person name="Orengo D.J."/>
            <person name="Parsch J."/>
            <person name="Pascual M."/>
            <person name="Patenkovic A."/>
            <person name="Puerma E."/>
            <person name="Ritchie M.G."/>
            <person name="Rota-Stabelli O."/>
            <person name="Schou M.F."/>
            <person name="Serga S.V."/>
            <person name="Stamenkovic-Radak M."/>
            <person name="Tanaskovic M."/>
            <person name="Veselinovic M.S."/>
            <person name="Vieira J."/>
            <person name="Vieira C.P."/>
            <person name="Kapun M."/>
            <person name="Flatt T."/>
            <person name="Gonzalez J."/>
            <person name="Staubach F."/>
            <person name="Obbard D.J."/>
        </authorList>
    </citation>
    <scope>NUCLEOTIDE SEQUENCE</scope>
    <source>
        <strain evidence="1">DrosEU28 Tomelloso 2015</strain>
    </source>
</reference>
<protein>
    <submittedName>
        <fullName evidence="1">Lef-9</fullName>
    </submittedName>
</protein>
<keyword evidence="2" id="KW-1185">Reference proteome</keyword>
<evidence type="ECO:0000313" key="1">
    <source>
        <dbReference type="EMBL" id="ATY70205.1"/>
    </source>
</evidence>
<name>A0A2H4T2P7_9VIRU</name>
<proteinExistence type="predicted"/>
<dbReference type="KEGG" id="vg:41701438"/>
<accession>A0A2H4T2P7</accession>
<dbReference type="GeneID" id="41701438"/>